<evidence type="ECO:0000313" key="2">
    <source>
        <dbReference type="EMBL" id="KAK3719771.1"/>
    </source>
</evidence>
<proteinExistence type="predicted"/>
<dbReference type="EMBL" id="JAWDGP010007412">
    <property type="protein sequence ID" value="KAK3719771.1"/>
    <property type="molecule type" value="Genomic_DNA"/>
</dbReference>
<dbReference type="AlphaFoldDB" id="A0AAE0XWK1"/>
<sequence>MVNPLDFPFKTLASVLTAQQPKASHQPPTWPEPKRSGVNYDEPSKDMKGSCQNDSNIKGPAVGQCRGL</sequence>
<name>A0AAE0XWK1_9GAST</name>
<feature type="region of interest" description="Disordered" evidence="1">
    <location>
        <begin position="18"/>
        <end position="68"/>
    </location>
</feature>
<organism evidence="2 3">
    <name type="scientific">Elysia crispata</name>
    <name type="common">lettuce slug</name>
    <dbReference type="NCBI Taxonomy" id="231223"/>
    <lineage>
        <taxon>Eukaryota</taxon>
        <taxon>Metazoa</taxon>
        <taxon>Spiralia</taxon>
        <taxon>Lophotrochozoa</taxon>
        <taxon>Mollusca</taxon>
        <taxon>Gastropoda</taxon>
        <taxon>Heterobranchia</taxon>
        <taxon>Euthyneura</taxon>
        <taxon>Panpulmonata</taxon>
        <taxon>Sacoglossa</taxon>
        <taxon>Placobranchoidea</taxon>
        <taxon>Plakobranchidae</taxon>
        <taxon>Elysia</taxon>
    </lineage>
</organism>
<protein>
    <submittedName>
        <fullName evidence="2">Uncharacterized protein</fullName>
    </submittedName>
</protein>
<reference evidence="2" key="1">
    <citation type="journal article" date="2023" name="G3 (Bethesda)">
        <title>A reference genome for the long-term kleptoplast-retaining sea slug Elysia crispata morphotype clarki.</title>
        <authorList>
            <person name="Eastman K.E."/>
            <person name="Pendleton A.L."/>
            <person name="Shaikh M.A."/>
            <person name="Suttiyut T."/>
            <person name="Ogas R."/>
            <person name="Tomko P."/>
            <person name="Gavelis G."/>
            <person name="Widhalm J.R."/>
            <person name="Wisecaver J.H."/>
        </authorList>
    </citation>
    <scope>NUCLEOTIDE SEQUENCE</scope>
    <source>
        <strain evidence="2">ECLA1</strain>
    </source>
</reference>
<comment type="caution">
    <text evidence="2">The sequence shown here is derived from an EMBL/GenBank/DDBJ whole genome shotgun (WGS) entry which is preliminary data.</text>
</comment>
<dbReference type="Proteomes" id="UP001283361">
    <property type="component" value="Unassembled WGS sequence"/>
</dbReference>
<keyword evidence="3" id="KW-1185">Reference proteome</keyword>
<evidence type="ECO:0000313" key="3">
    <source>
        <dbReference type="Proteomes" id="UP001283361"/>
    </source>
</evidence>
<gene>
    <name evidence="2" type="ORF">RRG08_040074</name>
</gene>
<evidence type="ECO:0000256" key="1">
    <source>
        <dbReference type="SAM" id="MobiDB-lite"/>
    </source>
</evidence>
<feature type="compositionally biased region" description="Polar residues" evidence="1">
    <location>
        <begin position="18"/>
        <end position="27"/>
    </location>
</feature>
<accession>A0AAE0XWK1</accession>